<dbReference type="Proteomes" id="UP000193067">
    <property type="component" value="Unassembled WGS sequence"/>
</dbReference>
<feature type="region of interest" description="Disordered" evidence="1">
    <location>
        <begin position="28"/>
        <end position="63"/>
    </location>
</feature>
<sequence length="158" mass="17917">MNAHHNSGFHTILYIYIEGNQVGCPGEGSYDAPSLNEGSQRRAQQSIGDPRKKRDESKVQLQRKRELRVRTGLRQLDARINRWPCAPRHGLLICQDSASLPGGRLTVNLWTAPTYQMRGHPVCPLLNCSSALYLSELLDHWHIWANTSATRPYDADDR</sequence>
<feature type="compositionally biased region" description="Polar residues" evidence="1">
    <location>
        <begin position="36"/>
        <end position="47"/>
    </location>
</feature>
<feature type="compositionally biased region" description="Basic and acidic residues" evidence="1">
    <location>
        <begin position="49"/>
        <end position="58"/>
    </location>
</feature>
<keyword evidence="3" id="KW-1185">Reference proteome</keyword>
<protein>
    <submittedName>
        <fullName evidence="2">Uncharacterized protein</fullName>
    </submittedName>
</protein>
<dbReference type="AlphaFoldDB" id="A0A1Y2J247"/>
<evidence type="ECO:0000256" key="1">
    <source>
        <dbReference type="SAM" id="MobiDB-lite"/>
    </source>
</evidence>
<evidence type="ECO:0000313" key="3">
    <source>
        <dbReference type="Proteomes" id="UP000193067"/>
    </source>
</evidence>
<organism evidence="2 3">
    <name type="scientific">Trametes coccinea (strain BRFM310)</name>
    <name type="common">Pycnoporus coccineus</name>
    <dbReference type="NCBI Taxonomy" id="1353009"/>
    <lineage>
        <taxon>Eukaryota</taxon>
        <taxon>Fungi</taxon>
        <taxon>Dikarya</taxon>
        <taxon>Basidiomycota</taxon>
        <taxon>Agaricomycotina</taxon>
        <taxon>Agaricomycetes</taxon>
        <taxon>Polyporales</taxon>
        <taxon>Polyporaceae</taxon>
        <taxon>Trametes</taxon>
    </lineage>
</organism>
<gene>
    <name evidence="2" type="ORF">PYCCODRAFT_776831</name>
</gene>
<reference evidence="2 3" key="1">
    <citation type="journal article" date="2015" name="Biotechnol. Biofuels">
        <title>Enhanced degradation of softwood versus hardwood by the white-rot fungus Pycnoporus coccineus.</title>
        <authorList>
            <person name="Couturier M."/>
            <person name="Navarro D."/>
            <person name="Chevret D."/>
            <person name="Henrissat B."/>
            <person name="Piumi F."/>
            <person name="Ruiz-Duenas F.J."/>
            <person name="Martinez A.T."/>
            <person name="Grigoriev I.V."/>
            <person name="Riley R."/>
            <person name="Lipzen A."/>
            <person name="Berrin J.G."/>
            <person name="Master E.R."/>
            <person name="Rosso M.N."/>
        </authorList>
    </citation>
    <scope>NUCLEOTIDE SEQUENCE [LARGE SCALE GENOMIC DNA]</scope>
    <source>
        <strain evidence="2 3">BRFM310</strain>
    </source>
</reference>
<evidence type="ECO:0000313" key="2">
    <source>
        <dbReference type="EMBL" id="OSD06884.1"/>
    </source>
</evidence>
<proteinExistence type="predicted"/>
<dbReference type="EMBL" id="KZ084089">
    <property type="protein sequence ID" value="OSD06884.1"/>
    <property type="molecule type" value="Genomic_DNA"/>
</dbReference>
<accession>A0A1Y2J247</accession>
<name>A0A1Y2J247_TRAC3</name>